<protein>
    <submittedName>
        <fullName evidence="1">Uncharacterized protein</fullName>
    </submittedName>
</protein>
<organism evidence="1 2">
    <name type="scientific">Solanum verrucosum</name>
    <dbReference type="NCBI Taxonomy" id="315347"/>
    <lineage>
        <taxon>Eukaryota</taxon>
        <taxon>Viridiplantae</taxon>
        <taxon>Streptophyta</taxon>
        <taxon>Embryophyta</taxon>
        <taxon>Tracheophyta</taxon>
        <taxon>Spermatophyta</taxon>
        <taxon>Magnoliopsida</taxon>
        <taxon>eudicotyledons</taxon>
        <taxon>Gunneridae</taxon>
        <taxon>Pentapetalae</taxon>
        <taxon>asterids</taxon>
        <taxon>lamiids</taxon>
        <taxon>Solanales</taxon>
        <taxon>Solanaceae</taxon>
        <taxon>Solanoideae</taxon>
        <taxon>Solaneae</taxon>
        <taxon>Solanum</taxon>
    </lineage>
</organism>
<reference evidence="1" key="1">
    <citation type="submission" date="2023-08" db="EMBL/GenBank/DDBJ databases">
        <title>A de novo genome assembly of Solanum verrucosum Schlechtendal, a Mexican diploid species geographically isolated from the other diploid A-genome species in potato relatives.</title>
        <authorList>
            <person name="Hosaka K."/>
        </authorList>
    </citation>
    <scope>NUCLEOTIDE SEQUENCE</scope>
    <source>
        <tissue evidence="1">Young leaves</tissue>
    </source>
</reference>
<accession>A0AAF0TY53</accession>
<dbReference type="EMBL" id="CP133618">
    <property type="protein sequence ID" value="WMV36624.1"/>
    <property type="molecule type" value="Genomic_DNA"/>
</dbReference>
<dbReference type="AlphaFoldDB" id="A0AAF0TY53"/>
<sequence>MQNPTNSGLRDLNRIENFKTVSSITCEREFSLICSSLDLSLEPYISRDSYNKCFKGRGHEARRKPRDIGSKSHGTTGHSLMYIQLYNFITKKISKCNIKLSMILQVNFYK</sequence>
<evidence type="ECO:0000313" key="1">
    <source>
        <dbReference type="EMBL" id="WMV36624.1"/>
    </source>
</evidence>
<dbReference type="Proteomes" id="UP001234989">
    <property type="component" value="Chromosome 7"/>
</dbReference>
<proteinExistence type="predicted"/>
<evidence type="ECO:0000313" key="2">
    <source>
        <dbReference type="Proteomes" id="UP001234989"/>
    </source>
</evidence>
<name>A0AAF0TY53_SOLVR</name>
<gene>
    <name evidence="1" type="ORF">MTR67_030009</name>
</gene>
<keyword evidence="2" id="KW-1185">Reference proteome</keyword>